<organism evidence="2 3">
    <name type="scientific">Variovorax guangxiensis</name>
    <dbReference type="NCBI Taxonomy" id="1775474"/>
    <lineage>
        <taxon>Bacteria</taxon>
        <taxon>Pseudomonadati</taxon>
        <taxon>Pseudomonadota</taxon>
        <taxon>Betaproteobacteria</taxon>
        <taxon>Burkholderiales</taxon>
        <taxon>Comamonadaceae</taxon>
        <taxon>Variovorax</taxon>
    </lineage>
</organism>
<name>A0A502E1I9_9BURK</name>
<accession>A0A502E1I9</accession>
<sequence>MLTLLTLCAIYGAGRGGAISVWSSGGLAERILSFVQGLPGFYIAALAAIATFNKLDIDKKMPAPAPKIQIQVRGVDQYIELTRRRFLCLMFAFLTAESILLVIISIFGTTMHSSVAAIVPPGAVLYLHVVSAALFFFLFWQMVVITLWGLYYLGDRLHQVDV</sequence>
<reference evidence="2 3" key="1">
    <citation type="journal article" date="2019" name="Environ. Microbiol.">
        <title>Species interactions and distinct microbial communities in high Arctic permafrost affected cryosols are associated with the CH4 and CO2 gas fluxes.</title>
        <authorList>
            <person name="Altshuler I."/>
            <person name="Hamel J."/>
            <person name="Turney S."/>
            <person name="Magnuson E."/>
            <person name="Levesque R."/>
            <person name="Greer C."/>
            <person name="Whyte L.G."/>
        </authorList>
    </citation>
    <scope>NUCLEOTIDE SEQUENCE [LARGE SCALE GENOMIC DNA]</scope>
    <source>
        <strain evidence="2 3">S06.C</strain>
    </source>
</reference>
<keyword evidence="1" id="KW-1133">Transmembrane helix</keyword>
<dbReference type="EMBL" id="RCZI01000001">
    <property type="protein sequence ID" value="TPG30270.1"/>
    <property type="molecule type" value="Genomic_DNA"/>
</dbReference>
<feature type="transmembrane region" description="Helical" evidence="1">
    <location>
        <begin position="127"/>
        <end position="153"/>
    </location>
</feature>
<gene>
    <name evidence="2" type="ORF">EAH82_01880</name>
</gene>
<proteinExistence type="predicted"/>
<dbReference type="AlphaFoldDB" id="A0A502E1I9"/>
<comment type="caution">
    <text evidence="2">The sequence shown here is derived from an EMBL/GenBank/DDBJ whole genome shotgun (WGS) entry which is preliminary data.</text>
</comment>
<protein>
    <submittedName>
        <fullName evidence="2">Uncharacterized protein</fullName>
    </submittedName>
</protein>
<keyword evidence="1" id="KW-0472">Membrane</keyword>
<evidence type="ECO:0000313" key="2">
    <source>
        <dbReference type="EMBL" id="TPG30270.1"/>
    </source>
</evidence>
<evidence type="ECO:0000313" key="3">
    <source>
        <dbReference type="Proteomes" id="UP000319212"/>
    </source>
</evidence>
<evidence type="ECO:0000256" key="1">
    <source>
        <dbReference type="SAM" id="Phobius"/>
    </source>
</evidence>
<dbReference type="Proteomes" id="UP000319212">
    <property type="component" value="Unassembled WGS sequence"/>
</dbReference>
<feature type="transmembrane region" description="Helical" evidence="1">
    <location>
        <begin position="34"/>
        <end position="52"/>
    </location>
</feature>
<feature type="transmembrane region" description="Helical" evidence="1">
    <location>
        <begin position="86"/>
        <end position="107"/>
    </location>
</feature>
<keyword evidence="1" id="KW-0812">Transmembrane</keyword>